<dbReference type="PRINTS" id="PR00344">
    <property type="entry name" value="BCTRLSENSOR"/>
</dbReference>
<feature type="domain" description="HAMP" evidence="10">
    <location>
        <begin position="183"/>
        <end position="237"/>
    </location>
</feature>
<keyword evidence="8" id="KW-0472">Membrane</keyword>
<gene>
    <name evidence="11" type="ORF">JX360_12125</name>
</gene>
<sequence>MFSSLWRSLQNRLMLISIGACLAVLGTTGGIATYRLRYDLFVRTNRWHETTVGAFQQDVATYREFYPEAMAIQRTIDKYTRSDRWFKVTNAAGDVLATSLNFDSQPEVLITPPAVPTLMRDRDYYFILCRQPLDPSNPNGLKVTTVTDVTDSYEVYLAFLRTLVLSGVSTASLIAFLGSLLIRRSLLPLHSMSQLSATLSPQTLPQARLILENAPTEVEQLAESFNGMLNRLSAAWDQEKQLLSNISHELRTPLAIVHGYLESTLRRGDNLTDHQRENLTLSLEETQRVVRLLKDLLDLARAESGVSRIQMKPLRLDWFLEEIAALSKQLGPNPIFVENHPTPLTVMADWDRLKQVMLNLISNAIRYSDPDAPITLRLKESAGQALIQVQDQGIGIPLDQQSRIFERFHSVSTSRSRQQGGIGLGLTIAKAFVENMRGRISVSSAPDKGSTFTVTLPLQPYSGVQPDPKG</sequence>
<dbReference type="Gene3D" id="6.10.340.10">
    <property type="match status" value="1"/>
</dbReference>
<keyword evidence="8" id="KW-1133">Transmembrane helix</keyword>
<evidence type="ECO:0000259" key="9">
    <source>
        <dbReference type="PROSITE" id="PS50109"/>
    </source>
</evidence>
<keyword evidence="4" id="KW-0597">Phosphoprotein</keyword>
<dbReference type="InterPro" id="IPR036097">
    <property type="entry name" value="HisK_dim/P_sf"/>
</dbReference>
<evidence type="ECO:0000256" key="3">
    <source>
        <dbReference type="ARBA" id="ARBA00012438"/>
    </source>
</evidence>
<comment type="subcellular location">
    <subcellularLocation>
        <location evidence="2">Membrane</location>
    </subcellularLocation>
</comment>
<evidence type="ECO:0000256" key="6">
    <source>
        <dbReference type="ARBA" id="ARBA00022777"/>
    </source>
</evidence>
<dbReference type="Pfam" id="PF00672">
    <property type="entry name" value="HAMP"/>
    <property type="match status" value="1"/>
</dbReference>
<dbReference type="SMART" id="SM00387">
    <property type="entry name" value="HATPase_c"/>
    <property type="match status" value="1"/>
</dbReference>
<dbReference type="PANTHER" id="PTHR43711:SF1">
    <property type="entry name" value="HISTIDINE KINASE 1"/>
    <property type="match status" value="1"/>
</dbReference>
<comment type="caution">
    <text evidence="11">The sequence shown here is derived from an EMBL/GenBank/DDBJ whole genome shotgun (WGS) entry which is preliminary data.</text>
</comment>
<dbReference type="Gene3D" id="3.30.565.10">
    <property type="entry name" value="Histidine kinase-like ATPase, C-terminal domain"/>
    <property type="match status" value="1"/>
</dbReference>
<dbReference type="InterPro" id="IPR003660">
    <property type="entry name" value="HAMP_dom"/>
</dbReference>
<evidence type="ECO:0000256" key="5">
    <source>
        <dbReference type="ARBA" id="ARBA00022679"/>
    </source>
</evidence>
<keyword evidence="8" id="KW-0812">Transmembrane</keyword>
<evidence type="ECO:0000256" key="4">
    <source>
        <dbReference type="ARBA" id="ARBA00022553"/>
    </source>
</evidence>
<organism evidence="11 12">
    <name type="scientific">Thermostichus vulcanus str. 'Rupite'</name>
    <dbReference type="NCBI Taxonomy" id="2813851"/>
    <lineage>
        <taxon>Bacteria</taxon>
        <taxon>Bacillati</taxon>
        <taxon>Cyanobacteriota</taxon>
        <taxon>Cyanophyceae</taxon>
        <taxon>Thermostichales</taxon>
        <taxon>Thermostichaceae</taxon>
        <taxon>Thermostichus</taxon>
    </lineage>
</organism>
<feature type="transmembrane region" description="Helical" evidence="8">
    <location>
        <begin position="12"/>
        <end position="34"/>
    </location>
</feature>
<dbReference type="CDD" id="cd16922">
    <property type="entry name" value="HATPase_EvgS-ArcB-TorS-like"/>
    <property type="match status" value="1"/>
</dbReference>
<reference evidence="11" key="1">
    <citation type="submission" date="2021-02" db="EMBL/GenBank/DDBJ databases">
        <title>The CRISPR/cas machinery reduction and long-range gene transfer in the hot spring cyanobacterium Synechococcus.</title>
        <authorList>
            <person name="Dvorak P."/>
            <person name="Jahodarova E."/>
            <person name="Hasler P."/>
            <person name="Poulickova A."/>
        </authorList>
    </citation>
    <scope>NUCLEOTIDE SEQUENCE</scope>
    <source>
        <strain evidence="11">Rupite</strain>
    </source>
</reference>
<dbReference type="Gene3D" id="1.10.287.130">
    <property type="match status" value="1"/>
</dbReference>
<evidence type="ECO:0000256" key="7">
    <source>
        <dbReference type="ARBA" id="ARBA00023012"/>
    </source>
</evidence>
<name>A0ABT0CD38_THEVL</name>
<dbReference type="Pfam" id="PF00512">
    <property type="entry name" value="HisKA"/>
    <property type="match status" value="1"/>
</dbReference>
<evidence type="ECO:0000256" key="8">
    <source>
        <dbReference type="SAM" id="Phobius"/>
    </source>
</evidence>
<dbReference type="InterPro" id="IPR004358">
    <property type="entry name" value="Sig_transdc_His_kin-like_C"/>
</dbReference>
<dbReference type="InterPro" id="IPR005467">
    <property type="entry name" value="His_kinase_dom"/>
</dbReference>
<dbReference type="PROSITE" id="PS50885">
    <property type="entry name" value="HAMP"/>
    <property type="match status" value="1"/>
</dbReference>
<feature type="domain" description="Histidine kinase" evidence="9">
    <location>
        <begin position="245"/>
        <end position="460"/>
    </location>
</feature>
<evidence type="ECO:0000259" key="10">
    <source>
        <dbReference type="PROSITE" id="PS50885"/>
    </source>
</evidence>
<feature type="transmembrane region" description="Helical" evidence="8">
    <location>
        <begin position="158"/>
        <end position="182"/>
    </location>
</feature>
<dbReference type="SMART" id="SM00388">
    <property type="entry name" value="HisKA"/>
    <property type="match status" value="1"/>
</dbReference>
<dbReference type="InterPro" id="IPR003661">
    <property type="entry name" value="HisK_dim/P_dom"/>
</dbReference>
<evidence type="ECO:0000256" key="1">
    <source>
        <dbReference type="ARBA" id="ARBA00000085"/>
    </source>
</evidence>
<dbReference type="PROSITE" id="PS50109">
    <property type="entry name" value="HIS_KIN"/>
    <property type="match status" value="1"/>
</dbReference>
<dbReference type="SUPFAM" id="SSF55874">
    <property type="entry name" value="ATPase domain of HSP90 chaperone/DNA topoisomerase II/histidine kinase"/>
    <property type="match status" value="1"/>
</dbReference>
<keyword evidence="6 11" id="KW-0418">Kinase</keyword>
<keyword evidence="5" id="KW-0808">Transferase</keyword>
<dbReference type="InterPro" id="IPR003594">
    <property type="entry name" value="HATPase_dom"/>
</dbReference>
<dbReference type="SUPFAM" id="SSF47384">
    <property type="entry name" value="Homodimeric domain of signal transducing histidine kinase"/>
    <property type="match status" value="1"/>
</dbReference>
<dbReference type="CDD" id="cd00082">
    <property type="entry name" value="HisKA"/>
    <property type="match status" value="1"/>
</dbReference>
<dbReference type="GO" id="GO:0016301">
    <property type="term" value="F:kinase activity"/>
    <property type="evidence" value="ECO:0007669"/>
    <property type="project" value="UniProtKB-KW"/>
</dbReference>
<evidence type="ECO:0000313" key="11">
    <source>
        <dbReference type="EMBL" id="MCJ2543644.1"/>
    </source>
</evidence>
<dbReference type="PANTHER" id="PTHR43711">
    <property type="entry name" value="TWO-COMPONENT HISTIDINE KINASE"/>
    <property type="match status" value="1"/>
</dbReference>
<dbReference type="InterPro" id="IPR050736">
    <property type="entry name" value="Sensor_HK_Regulatory"/>
</dbReference>
<dbReference type="EMBL" id="JAFIRA010000033">
    <property type="protein sequence ID" value="MCJ2543644.1"/>
    <property type="molecule type" value="Genomic_DNA"/>
</dbReference>
<dbReference type="Pfam" id="PF02518">
    <property type="entry name" value="HATPase_c"/>
    <property type="match status" value="1"/>
</dbReference>
<comment type="catalytic activity">
    <reaction evidence="1">
        <text>ATP + protein L-histidine = ADP + protein N-phospho-L-histidine.</text>
        <dbReference type="EC" id="2.7.13.3"/>
    </reaction>
</comment>
<dbReference type="RefSeq" id="WP_244351271.1">
    <property type="nucleotide sequence ID" value="NZ_JAFIRA010000033.1"/>
</dbReference>
<accession>A0ABT0CD38</accession>
<dbReference type="Proteomes" id="UP000830835">
    <property type="component" value="Unassembled WGS sequence"/>
</dbReference>
<evidence type="ECO:0000256" key="2">
    <source>
        <dbReference type="ARBA" id="ARBA00004370"/>
    </source>
</evidence>
<dbReference type="EC" id="2.7.13.3" evidence="3"/>
<dbReference type="InterPro" id="IPR036890">
    <property type="entry name" value="HATPase_C_sf"/>
</dbReference>
<proteinExistence type="predicted"/>
<keyword evidence="7" id="KW-0902">Two-component regulatory system</keyword>
<evidence type="ECO:0000313" key="12">
    <source>
        <dbReference type="Proteomes" id="UP000830835"/>
    </source>
</evidence>
<keyword evidence="12" id="KW-1185">Reference proteome</keyword>
<protein>
    <recommendedName>
        <fullName evidence="3">histidine kinase</fullName>
        <ecNumber evidence="3">2.7.13.3</ecNumber>
    </recommendedName>
</protein>